<dbReference type="Gene3D" id="3.40.630.30">
    <property type="match status" value="1"/>
</dbReference>
<reference evidence="1 2" key="1">
    <citation type="submission" date="2021-03" db="EMBL/GenBank/DDBJ databases">
        <title>Fibrella sp. HMF5036 genome sequencing and assembly.</title>
        <authorList>
            <person name="Kang H."/>
            <person name="Kim H."/>
            <person name="Bae S."/>
            <person name="Joh K."/>
        </authorList>
    </citation>
    <scope>NUCLEOTIDE SEQUENCE [LARGE SCALE GENOMIC DNA]</scope>
    <source>
        <strain evidence="1 2">HMF5036</strain>
    </source>
</reference>
<evidence type="ECO:0000313" key="1">
    <source>
        <dbReference type="EMBL" id="MBO0929878.1"/>
    </source>
</evidence>
<evidence type="ECO:0000313" key="2">
    <source>
        <dbReference type="Proteomes" id="UP000664795"/>
    </source>
</evidence>
<dbReference type="AlphaFoldDB" id="A0A939G2C0"/>
<dbReference type="SUPFAM" id="SSF55729">
    <property type="entry name" value="Acyl-CoA N-acyltransferases (Nat)"/>
    <property type="match status" value="1"/>
</dbReference>
<sequence length="315" mass="35677">MYRFVTYSSPLPEALPPLAEPGFLVNTVAQLMAQSVDGCWVIDAVNETSSRVDARCAFFDANSLAISPKQQSFGSVEFTRELPDNVLDGFLNALEKAVETAKLTGLRLVHYPRAYAPEQTDRLLAKLSSRGFVVADEQLNFHLKISKKSFTDGLHHSARRRLGKAKRAGLVARYWPNPDLDRVIAFLETSRSAQGYPLTMSADTLRHWLATAPDDYLTFAVFDHDDTLAALTVAVRMRADILYNFLPADNAAYRAYSPTILLTECLYIFCQHHHYTFLDLGICVDEHRQPKPTLMRFKRNLGAEESAKWTWEQKW</sequence>
<gene>
    <name evidence="1" type="ORF">J2I48_02685</name>
</gene>
<dbReference type="EMBL" id="JAFMYU010000002">
    <property type="protein sequence ID" value="MBO0929878.1"/>
    <property type="molecule type" value="Genomic_DNA"/>
</dbReference>
<dbReference type="Proteomes" id="UP000664795">
    <property type="component" value="Unassembled WGS sequence"/>
</dbReference>
<proteinExistence type="predicted"/>
<accession>A0A939G2C0</accession>
<protein>
    <submittedName>
        <fullName evidence="1">GNAT family N-acetyltransferase</fullName>
    </submittedName>
</protein>
<dbReference type="InterPro" id="IPR016181">
    <property type="entry name" value="Acyl_CoA_acyltransferase"/>
</dbReference>
<dbReference type="RefSeq" id="WP_207333850.1">
    <property type="nucleotide sequence ID" value="NZ_JAFMYU010000002.1"/>
</dbReference>
<name>A0A939G2C0_9BACT</name>
<organism evidence="1 2">
    <name type="scientific">Fibrella aquatilis</name>
    <dbReference type="NCBI Taxonomy" id="2817059"/>
    <lineage>
        <taxon>Bacteria</taxon>
        <taxon>Pseudomonadati</taxon>
        <taxon>Bacteroidota</taxon>
        <taxon>Cytophagia</taxon>
        <taxon>Cytophagales</taxon>
        <taxon>Spirosomataceae</taxon>
        <taxon>Fibrella</taxon>
    </lineage>
</organism>
<comment type="caution">
    <text evidence="1">The sequence shown here is derived from an EMBL/GenBank/DDBJ whole genome shotgun (WGS) entry which is preliminary data.</text>
</comment>
<keyword evidence="2" id="KW-1185">Reference proteome</keyword>